<dbReference type="FunFam" id="1.20.1280.290:FF:000009">
    <property type="entry name" value="PQ loop repeat family protein"/>
    <property type="match status" value="1"/>
</dbReference>
<dbReference type="AlphaFoldDB" id="A0A0V1PYB4"/>
<dbReference type="RefSeq" id="XP_015467327.1">
    <property type="nucleotide sequence ID" value="XM_015611873.1"/>
</dbReference>
<dbReference type="GeneID" id="26840053"/>
<comment type="subcellular location">
    <subcellularLocation>
        <location evidence="1">Membrane</location>
        <topology evidence="1">Multi-pass membrane protein</topology>
    </subcellularLocation>
</comment>
<dbReference type="InterPro" id="IPR051415">
    <property type="entry name" value="LAAT-1"/>
</dbReference>
<dbReference type="SMART" id="SM00679">
    <property type="entry name" value="CTNS"/>
    <property type="match status" value="2"/>
</dbReference>
<feature type="transmembrane region" description="Helical" evidence="7">
    <location>
        <begin position="106"/>
        <end position="124"/>
    </location>
</feature>
<organism evidence="8 9">
    <name type="scientific">Debaryomyces fabryi</name>
    <dbReference type="NCBI Taxonomy" id="58627"/>
    <lineage>
        <taxon>Eukaryota</taxon>
        <taxon>Fungi</taxon>
        <taxon>Dikarya</taxon>
        <taxon>Ascomycota</taxon>
        <taxon>Saccharomycotina</taxon>
        <taxon>Pichiomycetes</taxon>
        <taxon>Debaryomycetaceae</taxon>
        <taxon>Debaryomyces</taxon>
    </lineage>
</organism>
<gene>
    <name evidence="8" type="ORF">AC631_03044</name>
</gene>
<proteinExistence type="inferred from homology"/>
<feature type="transmembrane region" description="Helical" evidence="7">
    <location>
        <begin position="73"/>
        <end position="94"/>
    </location>
</feature>
<evidence type="ECO:0000256" key="1">
    <source>
        <dbReference type="ARBA" id="ARBA00004141"/>
    </source>
</evidence>
<dbReference type="GO" id="GO:0015174">
    <property type="term" value="F:basic amino acid transmembrane transporter activity"/>
    <property type="evidence" value="ECO:0007669"/>
    <property type="project" value="TreeGrafter"/>
</dbReference>
<evidence type="ECO:0000256" key="6">
    <source>
        <dbReference type="ARBA" id="ARBA00050768"/>
    </source>
</evidence>
<dbReference type="Pfam" id="PF04193">
    <property type="entry name" value="PQ-loop"/>
    <property type="match status" value="2"/>
</dbReference>
<keyword evidence="2 7" id="KW-0812">Transmembrane</keyword>
<evidence type="ECO:0000256" key="7">
    <source>
        <dbReference type="SAM" id="Phobius"/>
    </source>
</evidence>
<feature type="transmembrane region" description="Helical" evidence="7">
    <location>
        <begin position="323"/>
        <end position="346"/>
    </location>
</feature>
<dbReference type="InterPro" id="IPR006603">
    <property type="entry name" value="PQ-loop_rpt"/>
</dbReference>
<keyword evidence="4 7" id="KW-0472">Membrane</keyword>
<keyword evidence="9" id="KW-1185">Reference proteome</keyword>
<feature type="transmembrane region" description="Helical" evidence="7">
    <location>
        <begin position="39"/>
        <end position="61"/>
    </location>
</feature>
<comment type="caution">
    <text evidence="8">The sequence shown here is derived from an EMBL/GenBank/DDBJ whole genome shotgun (WGS) entry which is preliminary data.</text>
</comment>
<protein>
    <submittedName>
        <fullName evidence="8">Uncharacterized protein</fullName>
    </submittedName>
</protein>
<dbReference type="OrthoDB" id="8048523at2759"/>
<accession>A0A0V1PYB4</accession>
<feature type="transmembrane region" description="Helical" evidence="7">
    <location>
        <begin position="284"/>
        <end position="303"/>
    </location>
</feature>
<evidence type="ECO:0000313" key="9">
    <source>
        <dbReference type="Proteomes" id="UP000054251"/>
    </source>
</evidence>
<evidence type="ECO:0000256" key="2">
    <source>
        <dbReference type="ARBA" id="ARBA00022692"/>
    </source>
</evidence>
<dbReference type="PANTHER" id="PTHR16201">
    <property type="entry name" value="SEVEN TRANSMEMBRANE PROTEIN 1-RELATED"/>
    <property type="match status" value="1"/>
</dbReference>
<reference evidence="8 9" key="1">
    <citation type="submission" date="2015-11" db="EMBL/GenBank/DDBJ databases">
        <title>The genome of Debaryomyces fabryi.</title>
        <authorList>
            <person name="Tafer H."/>
            <person name="Lopandic K."/>
        </authorList>
    </citation>
    <scope>NUCLEOTIDE SEQUENCE [LARGE SCALE GENOMIC DNA]</scope>
    <source>
        <strain evidence="8 9">CBS 789</strain>
    </source>
</reference>
<dbReference type="GO" id="GO:0034488">
    <property type="term" value="P:basic amino acid transmembrane export from vacuole"/>
    <property type="evidence" value="ECO:0007669"/>
    <property type="project" value="TreeGrafter"/>
</dbReference>
<evidence type="ECO:0000256" key="5">
    <source>
        <dbReference type="ARBA" id="ARBA00038039"/>
    </source>
</evidence>
<evidence type="ECO:0000313" key="8">
    <source>
        <dbReference type="EMBL" id="KSA01225.1"/>
    </source>
</evidence>
<dbReference type="PANTHER" id="PTHR16201:SF34">
    <property type="entry name" value="LYSOSOMAL AMINO ACID TRANSPORTER 1"/>
    <property type="match status" value="1"/>
</dbReference>
<comment type="catalytic activity">
    <reaction evidence="6">
        <text>L-histidine(out) + L-arginine(in) = L-histidine(in) + L-arginine(out)</text>
        <dbReference type="Rhea" id="RHEA:71063"/>
        <dbReference type="ChEBI" id="CHEBI:32682"/>
        <dbReference type="ChEBI" id="CHEBI:57595"/>
    </reaction>
</comment>
<dbReference type="Gene3D" id="1.20.1280.290">
    <property type="match status" value="2"/>
</dbReference>
<comment type="similarity">
    <text evidence="5">Belongs to the laat-1 family.</text>
</comment>
<keyword evidence="3 7" id="KW-1133">Transmembrane helix</keyword>
<sequence length="583" mass="65546">MGLSNYASIKEYSEMVDLMLLTSVYTRSSNISAYNDDRVILVAISQVSGMASFIVWLLVQVPQIIENHLNRSVQGLSLFFVIFWICGDVSNFVGSVLNGTPFQMCIGVYHCIMGLVLGAQYWYYTNVYAHMIKIPDRLQESTNENAGFYDSKAGTRANRFGQRGGEDYSRLQNLHTHRSGRFGDKVLKTSLSTSAFIRSSDATPIAFDNKRSLEVPSTSLSTRKVISEILSVIRVALSSSLEKIISFEENSIPAWICSLSYVSSRPPQIIQNYRTRSTNGLSPYTFLLAMIGNLLYAISIVSSSCILFKKDIDAFNSMMSANMPYVVSSMITFFFDTILLLQCLYYDDSNKPTDLLDPDFLSNSLVFMQYGNGNTSDMNNPTYRHSKTWKENKKNKIVYENDSSLHFQTPAWYTNDHLVTGVNEDQDEEEDYFISNNRRRSHRGLSSHDETTSLLNAVNYTLTTPPSHYISRSILDKRNYVSSQQTIPNIVANSTSRNDSIKAVKSAVSVTSLNSVMFNEHGSNVQYNTSILNTSLIPSIVSNYSSISKKLSHDSKTPFLPSDFLSDNFYNRSELASVSSTNM</sequence>
<dbReference type="GO" id="GO:0000329">
    <property type="term" value="C:fungal-type vacuole membrane"/>
    <property type="evidence" value="ECO:0007669"/>
    <property type="project" value="TreeGrafter"/>
</dbReference>
<name>A0A0V1PYB4_9ASCO</name>
<dbReference type="EMBL" id="LMYN01000060">
    <property type="protein sequence ID" value="KSA01225.1"/>
    <property type="molecule type" value="Genomic_DNA"/>
</dbReference>
<evidence type="ECO:0000256" key="4">
    <source>
        <dbReference type="ARBA" id="ARBA00023136"/>
    </source>
</evidence>
<evidence type="ECO:0000256" key="3">
    <source>
        <dbReference type="ARBA" id="ARBA00022989"/>
    </source>
</evidence>
<dbReference type="Proteomes" id="UP000054251">
    <property type="component" value="Unassembled WGS sequence"/>
</dbReference>